<evidence type="ECO:0000259" key="2">
    <source>
        <dbReference type="Pfam" id="PF13843"/>
    </source>
</evidence>
<organism evidence="3 4">
    <name type="scientific">Araneus ventricosus</name>
    <name type="common">Orbweaver spider</name>
    <name type="synonym">Epeira ventricosa</name>
    <dbReference type="NCBI Taxonomy" id="182803"/>
    <lineage>
        <taxon>Eukaryota</taxon>
        <taxon>Metazoa</taxon>
        <taxon>Ecdysozoa</taxon>
        <taxon>Arthropoda</taxon>
        <taxon>Chelicerata</taxon>
        <taxon>Arachnida</taxon>
        <taxon>Araneae</taxon>
        <taxon>Araneomorphae</taxon>
        <taxon>Entelegynae</taxon>
        <taxon>Araneoidea</taxon>
        <taxon>Araneidae</taxon>
        <taxon>Araneus</taxon>
    </lineage>
</organism>
<feature type="compositionally biased region" description="Acidic residues" evidence="1">
    <location>
        <begin position="13"/>
        <end position="32"/>
    </location>
</feature>
<dbReference type="EMBL" id="BGPR01009621">
    <property type="protein sequence ID" value="GBN41197.1"/>
    <property type="molecule type" value="Genomic_DNA"/>
</dbReference>
<reference evidence="3 4" key="1">
    <citation type="journal article" date="2019" name="Sci. Rep.">
        <title>Orb-weaving spider Araneus ventricosus genome elucidates the spidroin gene catalogue.</title>
        <authorList>
            <person name="Kono N."/>
            <person name="Nakamura H."/>
            <person name="Ohtoshi R."/>
            <person name="Moran D.A.P."/>
            <person name="Shinohara A."/>
            <person name="Yoshida Y."/>
            <person name="Fujiwara M."/>
            <person name="Mori M."/>
            <person name="Tomita M."/>
            <person name="Arakawa K."/>
        </authorList>
    </citation>
    <scope>NUCLEOTIDE SEQUENCE [LARGE SCALE GENOMIC DNA]</scope>
</reference>
<dbReference type="Pfam" id="PF13843">
    <property type="entry name" value="DDE_Tnp_1_7"/>
    <property type="match status" value="1"/>
</dbReference>
<dbReference type="PANTHER" id="PTHR47272">
    <property type="entry name" value="DDE_TNP_1_7 DOMAIN-CONTAINING PROTEIN"/>
    <property type="match status" value="1"/>
</dbReference>
<dbReference type="OrthoDB" id="6491118at2759"/>
<comment type="caution">
    <text evidence="3">The sequence shown here is derived from an EMBL/GenBank/DDBJ whole genome shotgun (WGS) entry which is preliminary data.</text>
</comment>
<feature type="compositionally biased region" description="Low complexity" evidence="1">
    <location>
        <begin position="1"/>
        <end position="12"/>
    </location>
</feature>
<evidence type="ECO:0000313" key="3">
    <source>
        <dbReference type="EMBL" id="GBN41197.1"/>
    </source>
</evidence>
<name>A0A4Y2NT47_ARAVE</name>
<evidence type="ECO:0000256" key="1">
    <source>
        <dbReference type="SAM" id="MobiDB-lite"/>
    </source>
</evidence>
<dbReference type="PANTHER" id="PTHR47272:SF1">
    <property type="entry name" value="PIGGYBAC TRANSPOSABLE ELEMENT-DERIVED PROTEIN 3-LIKE"/>
    <property type="match status" value="1"/>
</dbReference>
<dbReference type="InterPro" id="IPR029526">
    <property type="entry name" value="PGBD"/>
</dbReference>
<accession>A0A4Y2NT47</accession>
<protein>
    <recommendedName>
        <fullName evidence="2">PiggyBac transposable element-derived protein domain-containing protein</fullName>
    </recommendedName>
</protein>
<evidence type="ECO:0000313" key="4">
    <source>
        <dbReference type="Proteomes" id="UP000499080"/>
    </source>
</evidence>
<feature type="domain" description="PiggyBac transposable element-derived protein" evidence="2">
    <location>
        <begin position="76"/>
        <end position="169"/>
    </location>
</feature>
<proteinExistence type="predicted"/>
<gene>
    <name evidence="3" type="ORF">AVEN_170159_1</name>
</gene>
<dbReference type="AlphaFoldDB" id="A0A4Y2NT47"/>
<keyword evidence="4" id="KW-1185">Reference proteome</keyword>
<feature type="region of interest" description="Disordered" evidence="1">
    <location>
        <begin position="1"/>
        <end position="32"/>
    </location>
</feature>
<dbReference type="Proteomes" id="UP000499080">
    <property type="component" value="Unassembled WGS sequence"/>
</dbReference>
<sequence length="173" mass="19675">MNQADSDLSSLSADDEDYQDNVELNDDEDEDDDDISILDLISSSNPGKWGIHTDAFPAPTSNFCQKSGVNYSSSKPIEYFLEYLDDDFFREMANCTNIRSVIQTGKSANVSPEEIQIFIGCNLLLSCYGYPRLKMVWERFTRIPVIADNIARDRFFQIRSNLKVINDNDVSDD</sequence>